<name>A0A7K1GQ07_9FLAO</name>
<protein>
    <submittedName>
        <fullName evidence="1">Uncharacterized protein</fullName>
    </submittedName>
</protein>
<comment type="caution">
    <text evidence="1">The sequence shown here is derived from an EMBL/GenBank/DDBJ whole genome shotgun (WGS) entry which is preliminary data.</text>
</comment>
<keyword evidence="2" id="KW-1185">Reference proteome</keyword>
<organism evidence="1 2">
    <name type="scientific">Myroides pelagicus</name>
    <dbReference type="NCBI Taxonomy" id="270914"/>
    <lineage>
        <taxon>Bacteria</taxon>
        <taxon>Pseudomonadati</taxon>
        <taxon>Bacteroidota</taxon>
        <taxon>Flavobacteriia</taxon>
        <taxon>Flavobacteriales</taxon>
        <taxon>Flavobacteriaceae</taxon>
        <taxon>Myroides</taxon>
    </lineage>
</organism>
<dbReference type="OrthoDB" id="738752at2"/>
<gene>
    <name evidence="1" type="ORF">GJV77_14030</name>
</gene>
<reference evidence="1 2" key="1">
    <citation type="journal article" date="2006" name="Int. J. Syst. Evol. Microbiol.">
        <title>Myroides pelagicus sp. nov., isolated from seawater in Thailand.</title>
        <authorList>
            <person name="Yoon J."/>
            <person name="Maneerat S."/>
            <person name="Kawai F."/>
            <person name="Yokota A."/>
        </authorList>
    </citation>
    <scope>NUCLEOTIDE SEQUENCE [LARGE SCALE GENOMIC DNA]</scope>
    <source>
        <strain evidence="1 2">SM1T</strain>
    </source>
</reference>
<dbReference type="AlphaFoldDB" id="A0A7K1GQ07"/>
<evidence type="ECO:0000313" key="1">
    <source>
        <dbReference type="EMBL" id="MTH30992.1"/>
    </source>
</evidence>
<dbReference type="Proteomes" id="UP000488936">
    <property type="component" value="Unassembled WGS sequence"/>
</dbReference>
<proteinExistence type="predicted"/>
<dbReference type="RefSeq" id="WP_155036959.1">
    <property type="nucleotide sequence ID" value="NZ_JBHTIG010000007.1"/>
</dbReference>
<dbReference type="EMBL" id="WMJY01000054">
    <property type="protein sequence ID" value="MTH30992.1"/>
    <property type="molecule type" value="Genomic_DNA"/>
</dbReference>
<evidence type="ECO:0000313" key="2">
    <source>
        <dbReference type="Proteomes" id="UP000488936"/>
    </source>
</evidence>
<sequence>MITKLFPKFLILFLIAYTPVWSQYDMNIHGGGQAIFNSYNDLKNGLTENRQITVQFKGSKKVNTPKKWKLTVRLLDDFYEGNYSVAAEMASLRINLQGGSNDYLAGSIIGRELPLSKFQESVIIETTAPISQTKPHKFSFDLAIKGGTHLLTIPNGTYTSTYEFTLYDTSSGMDRLLTRQTSSFGTARFQINYNGNYGNQLAELRNGASEFVFNFDTPAQRAQGMTIAIDNALYIKSYQGHQVMVKTADNLMYNTDMTHSLPVSLLKLKTTFNTIETGNQSDARLVQTYGPISLSTQEQTIAAFPKWSQSISYNLELSIPPGLKELQQASGRYETYLYFVIVPN</sequence>
<accession>A0A7K1GQ07</accession>